<feature type="signal peptide" evidence="1">
    <location>
        <begin position="1"/>
        <end position="18"/>
    </location>
</feature>
<evidence type="ECO:0000313" key="2">
    <source>
        <dbReference type="EMBL" id="EJD37688.1"/>
    </source>
</evidence>
<gene>
    <name evidence="2" type="ORF">AURDEDRAFT_173203</name>
</gene>
<sequence length="143" mass="15062">MLTAPFVLFIGLMPSVIAVPSAEIKPECNSPTCFAAPQRLRTVESAANGTHGLQARGLRIQFGETNNAEVVWAFGDSQCAAVVLTSKGLNPCGRPFSLHGVGGLTLEGCGGGLWVNQNGGFYESCAPFSEPDFCGVHTEWTCL</sequence>
<dbReference type="KEGG" id="adl:AURDEDRAFT_173203"/>
<feature type="chain" id="PRO_5003740797" evidence="1">
    <location>
        <begin position="19"/>
        <end position="143"/>
    </location>
</feature>
<evidence type="ECO:0000313" key="3">
    <source>
        <dbReference type="Proteomes" id="UP000006514"/>
    </source>
</evidence>
<reference evidence="3" key="1">
    <citation type="journal article" date="2012" name="Science">
        <title>The Paleozoic origin of enzymatic lignin decomposition reconstructed from 31 fungal genomes.</title>
        <authorList>
            <person name="Floudas D."/>
            <person name="Binder M."/>
            <person name="Riley R."/>
            <person name="Barry K."/>
            <person name="Blanchette R.A."/>
            <person name="Henrissat B."/>
            <person name="Martinez A.T."/>
            <person name="Otillar R."/>
            <person name="Spatafora J.W."/>
            <person name="Yadav J.S."/>
            <person name="Aerts A."/>
            <person name="Benoit I."/>
            <person name="Boyd A."/>
            <person name="Carlson A."/>
            <person name="Copeland A."/>
            <person name="Coutinho P.M."/>
            <person name="de Vries R.P."/>
            <person name="Ferreira P."/>
            <person name="Findley K."/>
            <person name="Foster B."/>
            <person name="Gaskell J."/>
            <person name="Glotzer D."/>
            <person name="Gorecki P."/>
            <person name="Heitman J."/>
            <person name="Hesse C."/>
            <person name="Hori C."/>
            <person name="Igarashi K."/>
            <person name="Jurgens J.A."/>
            <person name="Kallen N."/>
            <person name="Kersten P."/>
            <person name="Kohler A."/>
            <person name="Kuees U."/>
            <person name="Kumar T.K.A."/>
            <person name="Kuo A."/>
            <person name="LaButti K."/>
            <person name="Larrondo L.F."/>
            <person name="Lindquist E."/>
            <person name="Ling A."/>
            <person name="Lombard V."/>
            <person name="Lucas S."/>
            <person name="Lundell T."/>
            <person name="Martin R."/>
            <person name="McLaughlin D.J."/>
            <person name="Morgenstern I."/>
            <person name="Morin E."/>
            <person name="Murat C."/>
            <person name="Nagy L.G."/>
            <person name="Nolan M."/>
            <person name="Ohm R.A."/>
            <person name="Patyshakuliyeva A."/>
            <person name="Rokas A."/>
            <person name="Ruiz-Duenas F.J."/>
            <person name="Sabat G."/>
            <person name="Salamov A."/>
            <person name="Samejima M."/>
            <person name="Schmutz J."/>
            <person name="Slot J.C."/>
            <person name="St John F."/>
            <person name="Stenlid J."/>
            <person name="Sun H."/>
            <person name="Sun S."/>
            <person name="Syed K."/>
            <person name="Tsang A."/>
            <person name="Wiebenga A."/>
            <person name="Young D."/>
            <person name="Pisabarro A."/>
            <person name="Eastwood D.C."/>
            <person name="Martin F."/>
            <person name="Cullen D."/>
            <person name="Grigoriev I.V."/>
            <person name="Hibbett D.S."/>
        </authorList>
    </citation>
    <scope>NUCLEOTIDE SEQUENCE [LARGE SCALE GENOMIC DNA]</scope>
    <source>
        <strain evidence="3">TFB10046</strain>
    </source>
</reference>
<protein>
    <submittedName>
        <fullName evidence="2">Uncharacterized protein</fullName>
    </submittedName>
</protein>
<keyword evidence="1" id="KW-0732">Signal</keyword>
<evidence type="ECO:0000256" key="1">
    <source>
        <dbReference type="SAM" id="SignalP"/>
    </source>
</evidence>
<name>J0WW88_AURST</name>
<organism evidence="2 3">
    <name type="scientific">Auricularia subglabra (strain TFB-10046 / SS5)</name>
    <name type="common">White-rot fungus</name>
    <name type="synonym">Auricularia delicata (strain TFB10046)</name>
    <dbReference type="NCBI Taxonomy" id="717982"/>
    <lineage>
        <taxon>Eukaryota</taxon>
        <taxon>Fungi</taxon>
        <taxon>Dikarya</taxon>
        <taxon>Basidiomycota</taxon>
        <taxon>Agaricomycotina</taxon>
        <taxon>Agaricomycetes</taxon>
        <taxon>Auriculariales</taxon>
        <taxon>Auriculariaceae</taxon>
        <taxon>Auricularia</taxon>
    </lineage>
</organism>
<proteinExistence type="predicted"/>
<accession>J0WW88</accession>
<dbReference type="InParanoid" id="J0WW88"/>
<keyword evidence="3" id="KW-1185">Reference proteome</keyword>
<dbReference type="EMBL" id="JH687836">
    <property type="protein sequence ID" value="EJD37688.1"/>
    <property type="molecule type" value="Genomic_DNA"/>
</dbReference>
<dbReference type="Proteomes" id="UP000006514">
    <property type="component" value="Unassembled WGS sequence"/>
</dbReference>
<dbReference type="AlphaFoldDB" id="J0WW88"/>